<evidence type="ECO:0000313" key="2">
    <source>
        <dbReference type="EMBL" id="WNL32862.1"/>
    </source>
</evidence>
<evidence type="ECO:0000313" key="4">
    <source>
        <dbReference type="EMBL" id="WNP41104.1"/>
    </source>
</evidence>
<dbReference type="EMBL" id="CP134853">
    <property type="protein sequence ID" value="WNL28399.1"/>
    <property type="molecule type" value="Genomic_DNA"/>
</dbReference>
<accession>A0AA96IFF6</accession>
<proteinExistence type="predicted"/>
<name>A0AA96IFF6_9BACT</name>
<dbReference type="EMBL" id="CP134855">
    <property type="protein sequence ID" value="WNL32862.1"/>
    <property type="molecule type" value="Genomic_DNA"/>
</dbReference>
<evidence type="ECO:0000313" key="1">
    <source>
        <dbReference type="EMBL" id="WNL28399.1"/>
    </source>
</evidence>
<evidence type="ECO:0000313" key="3">
    <source>
        <dbReference type="EMBL" id="WNP39012.1"/>
    </source>
</evidence>
<organism evidence="1">
    <name type="scientific">Arcobacter sp. AZ-2023</name>
    <dbReference type="NCBI Taxonomy" id="3074453"/>
    <lineage>
        <taxon>Bacteria</taxon>
        <taxon>Pseudomonadati</taxon>
        <taxon>Campylobacterota</taxon>
        <taxon>Epsilonproteobacteria</taxon>
        <taxon>Campylobacterales</taxon>
        <taxon>Arcobacteraceae</taxon>
        <taxon>Arcobacter</taxon>
    </lineage>
</organism>
<dbReference type="EMBL" id="CP135131">
    <property type="protein sequence ID" value="WNP41104.1"/>
    <property type="molecule type" value="Genomic_DNA"/>
</dbReference>
<dbReference type="EMBL" id="CP135130">
    <property type="protein sequence ID" value="WNP39012.1"/>
    <property type="molecule type" value="Genomic_DNA"/>
</dbReference>
<gene>
    <name evidence="3" type="ORF">RJG58_04840</name>
    <name evidence="4" type="ORF">RMP69_04840</name>
    <name evidence="1" type="ORF">RMQ65_03255</name>
    <name evidence="2" type="ORF">RMQ67_04840</name>
</gene>
<sequence>MAYGEDIEYCEKRGSILESIYECQICGELTDLGKYEEENSEEA</sequence>
<reference evidence="1" key="1">
    <citation type="submission" date="2023-09" db="EMBL/GenBank/DDBJ databases">
        <title>Arcobacter tbilisiensis sp. nov. isolated from chicken meat in Tbilisi, Georgia.</title>
        <authorList>
            <person name="Matthias R."/>
            <person name="Zautner A.E."/>
        </authorList>
    </citation>
    <scope>NUCLEOTIDE SEQUENCE</scope>
    <source>
        <strain evidence="3">LEO 101</strain>
        <strain evidence="1">LEO 49</strain>
        <strain evidence="4">LEO 50</strain>
        <strain evidence="2">LEO 53</strain>
    </source>
</reference>
<dbReference type="AlphaFoldDB" id="A0AA96IFF6"/>
<protein>
    <submittedName>
        <fullName evidence="1">Uncharacterized protein</fullName>
    </submittedName>
</protein>